<keyword evidence="2" id="KW-1185">Reference proteome</keyword>
<protein>
    <recommendedName>
        <fullName evidence="3">O-acyltransferase WSD1 C-terminal domain-containing protein</fullName>
    </recommendedName>
</protein>
<comment type="caution">
    <text evidence="1">The sequence shown here is derived from an EMBL/GenBank/DDBJ whole genome shotgun (WGS) entry which is preliminary data.</text>
</comment>
<evidence type="ECO:0000313" key="1">
    <source>
        <dbReference type="EMBL" id="GAC79704.1"/>
    </source>
</evidence>
<accession>M3VF13</accession>
<evidence type="ECO:0008006" key="3">
    <source>
        <dbReference type="Google" id="ProtNLM"/>
    </source>
</evidence>
<dbReference type="eggNOG" id="COG1020">
    <property type="taxonomic scope" value="Bacteria"/>
</dbReference>
<proteinExistence type="predicted"/>
<dbReference type="STRING" id="410332.SAMN04488550_3239"/>
<name>M3VF13_GORML</name>
<reference evidence="1 2" key="1">
    <citation type="submission" date="2013-02" db="EMBL/GenBank/DDBJ databases">
        <title>Whole genome shotgun sequence of Gordonia malaquae NBRC 108250.</title>
        <authorList>
            <person name="Yoshida I."/>
            <person name="Hosoyama A."/>
            <person name="Tsuchikane K."/>
            <person name="Ando Y."/>
            <person name="Baba S."/>
            <person name="Ohji S."/>
            <person name="Hamada M."/>
            <person name="Tamura T."/>
            <person name="Yamazoe A."/>
            <person name="Yamazaki S."/>
            <person name="Fujita N."/>
        </authorList>
    </citation>
    <scope>NUCLEOTIDE SEQUENCE [LARGE SCALE GENOMIC DNA]</scope>
    <source>
        <strain evidence="1 2">NBRC 108250</strain>
    </source>
</reference>
<evidence type="ECO:0000313" key="2">
    <source>
        <dbReference type="Proteomes" id="UP000035009"/>
    </source>
</evidence>
<gene>
    <name evidence="1" type="ORF">GM1_011_01330</name>
</gene>
<sequence>MFSMAPTDAAMYWLGRGTVNDQFLLFAFDRGGVPDVVQKLRRRAAAIADLHLAVRTVPGDLDFPRWAPAPIRDDAIVVRPGDDWPACLAAVTALRPLRESSALWRVHVFDAVAGVPRVDGLGRVAVLQISHAVGDGRRVSAIARALFSREPAPFLRDKRVAIDDTRLAALRSGLLIGPNLLRSTALGLAAWAAEEPDGGRANVAPTRANVSPEGPRELRTLTVDAASLRVAGRSSTVGVLVGLAEVLPSFLNAPVCDASVELTVAFDDDRDSAARNCFQTVGVGLHADVRDRGLRASLIADEIAAARARVSSAQRAASRRAAESSPAVLVATAARLGSGAPPPASVAGWTVVSPVYRGAADLTLGGGAVRFTAGFPYLSSAHSLTHGVHRIGDTVTLSVNAGGRIADGVDDYIASLASVFAELAQIPTDGP</sequence>
<dbReference type="Proteomes" id="UP000035009">
    <property type="component" value="Unassembled WGS sequence"/>
</dbReference>
<dbReference type="EMBL" id="BAOP01000011">
    <property type="protein sequence ID" value="GAC79704.1"/>
    <property type="molecule type" value="Genomic_DNA"/>
</dbReference>
<organism evidence="1 2">
    <name type="scientific">Gordonia malaquae NBRC 108250</name>
    <dbReference type="NCBI Taxonomy" id="1223542"/>
    <lineage>
        <taxon>Bacteria</taxon>
        <taxon>Bacillati</taxon>
        <taxon>Actinomycetota</taxon>
        <taxon>Actinomycetes</taxon>
        <taxon>Mycobacteriales</taxon>
        <taxon>Gordoniaceae</taxon>
        <taxon>Gordonia</taxon>
    </lineage>
</organism>
<dbReference type="AlphaFoldDB" id="M3VF13"/>